<dbReference type="Gene3D" id="3.40.50.1110">
    <property type="entry name" value="SGNH hydrolase"/>
    <property type="match status" value="1"/>
</dbReference>
<dbReference type="PANTHER" id="PTHR30383:SF29">
    <property type="entry name" value="SGNH HYDROLASE-TYPE ESTERASE DOMAIN-CONTAINING PROTEIN"/>
    <property type="match status" value="1"/>
</dbReference>
<dbReference type="InterPro" id="IPR051532">
    <property type="entry name" value="Ester_Hydrolysis_Enzymes"/>
</dbReference>
<dbReference type="SUPFAM" id="SSF52266">
    <property type="entry name" value="SGNH hydrolase"/>
    <property type="match status" value="1"/>
</dbReference>
<feature type="domain" description="SGNH hydrolase-type esterase" evidence="2">
    <location>
        <begin position="218"/>
        <end position="364"/>
    </location>
</feature>
<reference evidence="3 4" key="1">
    <citation type="submission" date="2020-09" db="EMBL/GenBank/DDBJ databases">
        <title>Sphingomonas sp., a new species isolated from pork steak.</title>
        <authorList>
            <person name="Heidler von Heilborn D."/>
        </authorList>
    </citation>
    <scope>NUCLEOTIDE SEQUENCE [LARGE SCALE GENOMIC DNA]</scope>
    <source>
        <strain evidence="4">S8-3T</strain>
    </source>
</reference>
<feature type="signal peptide" evidence="1">
    <location>
        <begin position="1"/>
        <end position="19"/>
    </location>
</feature>
<dbReference type="RefSeq" id="WP_187764081.1">
    <property type="nucleotide sequence ID" value="NZ_CP061038.1"/>
</dbReference>
<dbReference type="InterPro" id="IPR013830">
    <property type="entry name" value="SGNH_hydro"/>
</dbReference>
<dbReference type="Gene3D" id="2.60.120.1360">
    <property type="match status" value="1"/>
</dbReference>
<dbReference type="Proteomes" id="UP000516148">
    <property type="component" value="Chromosome"/>
</dbReference>
<keyword evidence="3" id="KW-0378">Hydrolase</keyword>
<evidence type="ECO:0000313" key="3">
    <source>
        <dbReference type="EMBL" id="QNQ11778.1"/>
    </source>
</evidence>
<dbReference type="Pfam" id="PF13472">
    <property type="entry name" value="Lipase_GDSL_2"/>
    <property type="match status" value="1"/>
</dbReference>
<evidence type="ECO:0000256" key="1">
    <source>
        <dbReference type="SAM" id="SignalP"/>
    </source>
</evidence>
<dbReference type="InterPro" id="IPR036514">
    <property type="entry name" value="SGNH_hydro_sf"/>
</dbReference>
<gene>
    <name evidence="3" type="ORF">H3Z74_11945</name>
</gene>
<dbReference type="PANTHER" id="PTHR30383">
    <property type="entry name" value="THIOESTERASE 1/PROTEASE 1/LYSOPHOSPHOLIPASE L1"/>
    <property type="match status" value="1"/>
</dbReference>
<dbReference type="GO" id="GO:0016788">
    <property type="term" value="F:hydrolase activity, acting on ester bonds"/>
    <property type="evidence" value="ECO:0007669"/>
    <property type="project" value="UniProtKB-ARBA"/>
</dbReference>
<keyword evidence="1" id="KW-0732">Signal</keyword>
<dbReference type="AlphaFoldDB" id="A0A7H0LQ25"/>
<protein>
    <submittedName>
        <fullName evidence="3">SGNH/GDSL hydrolase family protein</fullName>
    </submittedName>
</protein>
<proteinExistence type="predicted"/>
<evidence type="ECO:0000313" key="4">
    <source>
        <dbReference type="Proteomes" id="UP000516148"/>
    </source>
</evidence>
<evidence type="ECO:0000259" key="2">
    <source>
        <dbReference type="Pfam" id="PF13472"/>
    </source>
</evidence>
<name>A0A7H0LQ25_9SPHN</name>
<dbReference type="EMBL" id="CP061038">
    <property type="protein sequence ID" value="QNQ11778.1"/>
    <property type="molecule type" value="Genomic_DNA"/>
</dbReference>
<feature type="chain" id="PRO_5028863271" evidence="1">
    <location>
        <begin position="20"/>
        <end position="407"/>
    </location>
</feature>
<organism evidence="3 4">
    <name type="scientific">Sphingomonas alpina</name>
    <dbReference type="NCBI Taxonomy" id="653931"/>
    <lineage>
        <taxon>Bacteria</taxon>
        <taxon>Pseudomonadati</taxon>
        <taxon>Pseudomonadota</taxon>
        <taxon>Alphaproteobacteria</taxon>
        <taxon>Sphingomonadales</taxon>
        <taxon>Sphingomonadaceae</taxon>
        <taxon>Sphingomonas</taxon>
    </lineage>
</organism>
<sequence length="407" mass="42458">MKAALAALALLAAPVVAQAAPCTGPVCNFDTLAPYFARLAAAGDGRGMPPVHIVQIGDSHTAGDALTGAWRDLLQARWGSGGRGVLPPGRPYDGYLTRGVTAAMSPGWSIAATFGKASSEPRPPLGLTSYSLTSLRPGAAMGLTADPAMLFDRVTLCAIAGPAAGTLAVQIGTGNEQRLDFAADTVVPRCQTIRSATLQFTLSVTALDRPVTITSWATFQDDGGVALSNLGVVGAQLVHFGRTDDALLAEELKAYTPDLIVLAFGTNEGFAPRFDGDAYEATLRAQIDRLRTLSGAAPILLLGPPDALSRNPALRTNAPGMAIGCAGSLFAPPALDRVRAVQRKVAGDLGIAFWDWQARMGGPCTAARWVAAVPPLMRPDHVHFRTSGGATLARLLQDDLDRAMQDQ</sequence>
<dbReference type="KEGG" id="spap:H3Z74_11945"/>
<keyword evidence="4" id="KW-1185">Reference proteome</keyword>
<accession>A0A7H0LQ25</accession>